<dbReference type="PANTHER" id="PTHR43553:SF24">
    <property type="entry name" value="ENERGY-COUPLING FACTOR TRANSPORTER ATP-BINDING PROTEIN ECFA1"/>
    <property type="match status" value="1"/>
</dbReference>
<evidence type="ECO:0000313" key="6">
    <source>
        <dbReference type="EMBL" id="KAA8828703.1"/>
    </source>
</evidence>
<dbReference type="InterPro" id="IPR027417">
    <property type="entry name" value="P-loop_NTPase"/>
</dbReference>
<evidence type="ECO:0000256" key="1">
    <source>
        <dbReference type="ARBA" id="ARBA00005417"/>
    </source>
</evidence>
<organism evidence="6 7">
    <name type="scientific">Bifidobacterium tissieri</name>
    <dbReference type="NCBI Taxonomy" id="1630162"/>
    <lineage>
        <taxon>Bacteria</taxon>
        <taxon>Bacillati</taxon>
        <taxon>Actinomycetota</taxon>
        <taxon>Actinomycetes</taxon>
        <taxon>Bifidobacteriales</taxon>
        <taxon>Bifidobacteriaceae</taxon>
        <taxon>Bifidobacterium</taxon>
    </lineage>
</organism>
<feature type="domain" description="ABC transporter" evidence="5">
    <location>
        <begin position="14"/>
        <end position="272"/>
    </location>
</feature>
<accession>A0A5N0A0Y5</accession>
<evidence type="ECO:0000256" key="3">
    <source>
        <dbReference type="ARBA" id="ARBA00022741"/>
    </source>
</evidence>
<dbReference type="GO" id="GO:0016887">
    <property type="term" value="F:ATP hydrolysis activity"/>
    <property type="evidence" value="ECO:0007669"/>
    <property type="project" value="InterPro"/>
</dbReference>
<evidence type="ECO:0000256" key="4">
    <source>
        <dbReference type="ARBA" id="ARBA00022840"/>
    </source>
</evidence>
<keyword evidence="4 6" id="KW-0067">ATP-binding</keyword>
<dbReference type="RefSeq" id="WP_150381749.1">
    <property type="nucleotide sequence ID" value="NZ_RZUI01000012.1"/>
</dbReference>
<proteinExistence type="inferred from homology"/>
<protein>
    <submittedName>
        <fullName evidence="6">Energy-coupling factor ABC transporter ATP-binding protein</fullName>
    </submittedName>
</protein>
<dbReference type="GO" id="GO:0042626">
    <property type="term" value="F:ATPase-coupled transmembrane transporter activity"/>
    <property type="evidence" value="ECO:0007669"/>
    <property type="project" value="TreeGrafter"/>
</dbReference>
<dbReference type="SMART" id="SM00382">
    <property type="entry name" value="AAA"/>
    <property type="match status" value="1"/>
</dbReference>
<dbReference type="Gene3D" id="3.40.50.300">
    <property type="entry name" value="P-loop containing nucleotide triphosphate hydrolases"/>
    <property type="match status" value="1"/>
</dbReference>
<sequence>MGLLDMFTRKEIDTRRRSLSFVLNNAQAVYDDGRIGLEPTTLTISEKRVAVIGLNGAGKSTLLKLIDGAMTPASGTVSVVQHVLDDNDEPVDGQDTAYDPSHKSDAKALKDIIGIVRREEIPNSYYMAENISAALDAPLKKRKMPDAMRNETIGALFAHFGLTAYAQQKADALDSEKRHLLAIVGALAISPAAIVADEPTKGLDEPATRNVARALFSYDRQVVFATHDLTLVTDPIYAIDRVLVLDEHRVVFDGAPNDAVDHYNDLIRERYERMKAGNTEQ</sequence>
<evidence type="ECO:0000259" key="5">
    <source>
        <dbReference type="PROSITE" id="PS50893"/>
    </source>
</evidence>
<dbReference type="AlphaFoldDB" id="A0A5N0A0Y5"/>
<name>A0A5N0A0Y5_9BIFI</name>
<keyword evidence="3" id="KW-0547">Nucleotide-binding</keyword>
<dbReference type="OrthoDB" id="9806471at2"/>
<reference evidence="6 7" key="1">
    <citation type="journal article" date="2019" name="Syst. Appl. Microbiol.">
        <title>Characterization of Bifidobacterium species in feaces of the Egyptian fruit bat: Description of B. vespertilionis sp. nov. and B. rousetti sp. nov.</title>
        <authorList>
            <person name="Modesto M."/>
            <person name="Satti M."/>
            <person name="Watanabe K."/>
            <person name="Puglisi E."/>
            <person name="Morelli L."/>
            <person name="Huang C.-H."/>
            <person name="Liou J.-S."/>
            <person name="Miyashita M."/>
            <person name="Tamura T."/>
            <person name="Saito S."/>
            <person name="Mori K."/>
            <person name="Huang L."/>
            <person name="Sciavilla P."/>
            <person name="Sandri C."/>
            <person name="Spiezio C."/>
            <person name="Vitali F."/>
            <person name="Cavalieri D."/>
            <person name="Perpetuini G."/>
            <person name="Tofalo R."/>
            <person name="Bonetti A."/>
            <person name="Arita M."/>
            <person name="Mattarelli P."/>
        </authorList>
    </citation>
    <scope>NUCLEOTIDE SEQUENCE [LARGE SCALE GENOMIC DNA]</scope>
    <source>
        <strain evidence="6 7">RST7</strain>
    </source>
</reference>
<dbReference type="EMBL" id="RZUI01000012">
    <property type="protein sequence ID" value="KAA8828703.1"/>
    <property type="molecule type" value="Genomic_DNA"/>
</dbReference>
<dbReference type="Proteomes" id="UP000412028">
    <property type="component" value="Unassembled WGS sequence"/>
</dbReference>
<dbReference type="InterPro" id="IPR003593">
    <property type="entry name" value="AAA+_ATPase"/>
</dbReference>
<dbReference type="SUPFAM" id="SSF52540">
    <property type="entry name" value="P-loop containing nucleoside triphosphate hydrolases"/>
    <property type="match status" value="1"/>
</dbReference>
<dbReference type="InterPro" id="IPR003439">
    <property type="entry name" value="ABC_transporter-like_ATP-bd"/>
</dbReference>
<dbReference type="InterPro" id="IPR050095">
    <property type="entry name" value="ECF_ABC_transporter_ATP-bd"/>
</dbReference>
<comment type="similarity">
    <text evidence="1">Belongs to the ABC transporter superfamily.</text>
</comment>
<evidence type="ECO:0000256" key="2">
    <source>
        <dbReference type="ARBA" id="ARBA00022448"/>
    </source>
</evidence>
<keyword evidence="2" id="KW-0813">Transport</keyword>
<dbReference type="PANTHER" id="PTHR43553">
    <property type="entry name" value="HEAVY METAL TRANSPORTER"/>
    <property type="match status" value="1"/>
</dbReference>
<evidence type="ECO:0000313" key="7">
    <source>
        <dbReference type="Proteomes" id="UP000412028"/>
    </source>
</evidence>
<dbReference type="GO" id="GO:0043190">
    <property type="term" value="C:ATP-binding cassette (ABC) transporter complex"/>
    <property type="evidence" value="ECO:0007669"/>
    <property type="project" value="TreeGrafter"/>
</dbReference>
<dbReference type="PROSITE" id="PS50893">
    <property type="entry name" value="ABC_TRANSPORTER_2"/>
    <property type="match status" value="1"/>
</dbReference>
<gene>
    <name evidence="6" type="ORF">EMO89_08795</name>
</gene>
<dbReference type="Pfam" id="PF00005">
    <property type="entry name" value="ABC_tran"/>
    <property type="match status" value="1"/>
</dbReference>
<dbReference type="GO" id="GO:0005524">
    <property type="term" value="F:ATP binding"/>
    <property type="evidence" value="ECO:0007669"/>
    <property type="project" value="UniProtKB-KW"/>
</dbReference>
<comment type="caution">
    <text evidence="6">The sequence shown here is derived from an EMBL/GenBank/DDBJ whole genome shotgun (WGS) entry which is preliminary data.</text>
</comment>